<protein>
    <submittedName>
        <fullName evidence="6">TetR/AcrR family transcriptional regulator</fullName>
    </submittedName>
</protein>
<name>A0A5C6X9Q2_9DELT</name>
<dbReference type="InterPro" id="IPR036271">
    <property type="entry name" value="Tet_transcr_reg_TetR-rel_C_sf"/>
</dbReference>
<dbReference type="PANTHER" id="PTHR30055:SF234">
    <property type="entry name" value="HTH-TYPE TRANSCRIPTIONAL REGULATOR BETI"/>
    <property type="match status" value="1"/>
</dbReference>
<evidence type="ECO:0000259" key="5">
    <source>
        <dbReference type="PROSITE" id="PS50977"/>
    </source>
</evidence>
<dbReference type="InterPro" id="IPR050109">
    <property type="entry name" value="HTH-type_TetR-like_transc_reg"/>
</dbReference>
<comment type="caution">
    <text evidence="6">The sequence shown here is derived from an EMBL/GenBank/DDBJ whole genome shotgun (WGS) entry which is preliminary data.</text>
</comment>
<dbReference type="PANTHER" id="PTHR30055">
    <property type="entry name" value="HTH-TYPE TRANSCRIPTIONAL REGULATOR RUTR"/>
    <property type="match status" value="1"/>
</dbReference>
<dbReference type="PROSITE" id="PS50977">
    <property type="entry name" value="HTH_TETR_2"/>
    <property type="match status" value="1"/>
</dbReference>
<organism evidence="6 7">
    <name type="scientific">Lujinxingia vulgaris</name>
    <dbReference type="NCBI Taxonomy" id="2600176"/>
    <lineage>
        <taxon>Bacteria</taxon>
        <taxon>Deltaproteobacteria</taxon>
        <taxon>Bradymonadales</taxon>
        <taxon>Lujinxingiaceae</taxon>
        <taxon>Lujinxingia</taxon>
    </lineage>
</organism>
<dbReference type="InterPro" id="IPR023772">
    <property type="entry name" value="DNA-bd_HTH_TetR-type_CS"/>
</dbReference>
<accession>A0A5C6X9Q2</accession>
<keyword evidence="1" id="KW-0805">Transcription regulation</keyword>
<reference evidence="6 7" key="1">
    <citation type="submission" date="2019-08" db="EMBL/GenBank/DDBJ databases">
        <title>Bradymonadales sp. TMQ4.</title>
        <authorList>
            <person name="Liang Q."/>
        </authorList>
    </citation>
    <scope>NUCLEOTIDE SEQUENCE [LARGE SCALE GENOMIC DNA]</scope>
    <source>
        <strain evidence="6 7">TMQ4</strain>
    </source>
</reference>
<dbReference type="InterPro" id="IPR009057">
    <property type="entry name" value="Homeodomain-like_sf"/>
</dbReference>
<proteinExistence type="predicted"/>
<dbReference type="OrthoDB" id="3249at2"/>
<dbReference type="EMBL" id="VOSM01000004">
    <property type="protein sequence ID" value="TXD37116.1"/>
    <property type="molecule type" value="Genomic_DNA"/>
</dbReference>
<keyword evidence="3" id="KW-0804">Transcription</keyword>
<dbReference type="SUPFAM" id="SSF46689">
    <property type="entry name" value="Homeodomain-like"/>
    <property type="match status" value="1"/>
</dbReference>
<dbReference type="PROSITE" id="PS01081">
    <property type="entry name" value="HTH_TETR_1"/>
    <property type="match status" value="1"/>
</dbReference>
<dbReference type="PRINTS" id="PR00455">
    <property type="entry name" value="HTHTETR"/>
</dbReference>
<evidence type="ECO:0000256" key="4">
    <source>
        <dbReference type="PROSITE-ProRule" id="PRU00335"/>
    </source>
</evidence>
<evidence type="ECO:0000256" key="1">
    <source>
        <dbReference type="ARBA" id="ARBA00023015"/>
    </source>
</evidence>
<gene>
    <name evidence="6" type="ORF">FRC98_10295</name>
</gene>
<dbReference type="Gene3D" id="1.10.357.10">
    <property type="entry name" value="Tetracycline Repressor, domain 2"/>
    <property type="match status" value="1"/>
</dbReference>
<feature type="DNA-binding region" description="H-T-H motif" evidence="4">
    <location>
        <begin position="30"/>
        <end position="49"/>
    </location>
</feature>
<dbReference type="SUPFAM" id="SSF48498">
    <property type="entry name" value="Tetracyclin repressor-like, C-terminal domain"/>
    <property type="match status" value="1"/>
</dbReference>
<evidence type="ECO:0000313" key="6">
    <source>
        <dbReference type="EMBL" id="TXD37116.1"/>
    </source>
</evidence>
<sequence>MKRLPTEQRRKQIADAALRIIAERGLRRFTVAAIAEEVGLADGTIFRHFDDKDDIVLEAVHQLEEALIAQETEYEGDPLERLGAFLHHRITLMRERPEFFKALFSDDLAQAGPPEAGERVRALKRRSMQFVRSHLQQAIDERLIEPGHSADALLYLVHGTALAIVFSGNDLKKVTGESLKSGAIWESLERLMRRS</sequence>
<dbReference type="AlphaFoldDB" id="A0A5C6X9Q2"/>
<dbReference type="RefSeq" id="WP_146981327.1">
    <property type="nucleotide sequence ID" value="NZ_VOSM01000004.1"/>
</dbReference>
<evidence type="ECO:0000256" key="3">
    <source>
        <dbReference type="ARBA" id="ARBA00023163"/>
    </source>
</evidence>
<dbReference type="InterPro" id="IPR001647">
    <property type="entry name" value="HTH_TetR"/>
</dbReference>
<evidence type="ECO:0000256" key="2">
    <source>
        <dbReference type="ARBA" id="ARBA00023125"/>
    </source>
</evidence>
<dbReference type="Proteomes" id="UP000321412">
    <property type="component" value="Unassembled WGS sequence"/>
</dbReference>
<dbReference type="GO" id="GO:0000976">
    <property type="term" value="F:transcription cis-regulatory region binding"/>
    <property type="evidence" value="ECO:0007669"/>
    <property type="project" value="TreeGrafter"/>
</dbReference>
<feature type="domain" description="HTH tetR-type" evidence="5">
    <location>
        <begin position="7"/>
        <end position="67"/>
    </location>
</feature>
<keyword evidence="7" id="KW-1185">Reference proteome</keyword>
<keyword evidence="2 4" id="KW-0238">DNA-binding</keyword>
<evidence type="ECO:0000313" key="7">
    <source>
        <dbReference type="Proteomes" id="UP000321412"/>
    </source>
</evidence>
<dbReference type="Pfam" id="PF00440">
    <property type="entry name" value="TetR_N"/>
    <property type="match status" value="1"/>
</dbReference>
<dbReference type="GO" id="GO:0003700">
    <property type="term" value="F:DNA-binding transcription factor activity"/>
    <property type="evidence" value="ECO:0007669"/>
    <property type="project" value="TreeGrafter"/>
</dbReference>